<dbReference type="PROSITE" id="PS00086">
    <property type="entry name" value="CYTOCHROME_P450"/>
    <property type="match status" value="1"/>
</dbReference>
<evidence type="ECO:0000256" key="5">
    <source>
        <dbReference type="ARBA" id="ARBA00023002"/>
    </source>
</evidence>
<dbReference type="Gene3D" id="1.10.630.10">
    <property type="entry name" value="Cytochrome P450"/>
    <property type="match status" value="1"/>
</dbReference>
<evidence type="ECO:0000256" key="4">
    <source>
        <dbReference type="ARBA" id="ARBA00022723"/>
    </source>
</evidence>
<keyword evidence="5 8" id="KW-0560">Oxidoreductase</keyword>
<proteinExistence type="inferred from homology"/>
<dbReference type="CDD" id="cd11054">
    <property type="entry name" value="CYP24A1-like"/>
    <property type="match status" value="1"/>
</dbReference>
<evidence type="ECO:0000256" key="7">
    <source>
        <dbReference type="ARBA" id="ARBA00023033"/>
    </source>
</evidence>
<dbReference type="InterPro" id="IPR017972">
    <property type="entry name" value="Cyt_P450_CS"/>
</dbReference>
<dbReference type="SUPFAM" id="SSF48264">
    <property type="entry name" value="Cytochrome P450"/>
    <property type="match status" value="1"/>
</dbReference>
<evidence type="ECO:0000256" key="2">
    <source>
        <dbReference type="ARBA" id="ARBA00010617"/>
    </source>
</evidence>
<dbReference type="InterPro" id="IPR050479">
    <property type="entry name" value="CYP11_CYP27_families"/>
</dbReference>
<dbReference type="InterPro" id="IPR002401">
    <property type="entry name" value="Cyt_P450_E_grp-I"/>
</dbReference>
<evidence type="ECO:0000256" key="3">
    <source>
        <dbReference type="ARBA" id="ARBA00022617"/>
    </source>
</evidence>
<keyword evidence="4 8" id="KW-0479">Metal-binding</keyword>
<evidence type="ECO:0000256" key="6">
    <source>
        <dbReference type="ARBA" id="ARBA00023004"/>
    </source>
</evidence>
<evidence type="ECO:0000256" key="1">
    <source>
        <dbReference type="ARBA" id="ARBA00001971"/>
    </source>
</evidence>
<keyword evidence="7 8" id="KW-0503">Monooxygenase</keyword>
<dbReference type="PRINTS" id="PR00463">
    <property type="entry name" value="EP450I"/>
</dbReference>
<reference evidence="9 10" key="1">
    <citation type="submission" date="2023-09" db="EMBL/GenBank/DDBJ databases">
        <title>Genomes of two closely related lineages of the louse Polyplax serrata with different host specificities.</title>
        <authorList>
            <person name="Martinu J."/>
            <person name="Tarabai H."/>
            <person name="Stefka J."/>
            <person name="Hypsa V."/>
        </authorList>
    </citation>
    <scope>NUCLEOTIDE SEQUENCE [LARGE SCALE GENOMIC DNA]</scope>
    <source>
        <strain evidence="9">98ZLc_SE</strain>
    </source>
</reference>
<dbReference type="Proteomes" id="UP001359485">
    <property type="component" value="Unassembled WGS sequence"/>
</dbReference>
<gene>
    <name evidence="9" type="ORF">RUM44_011140</name>
</gene>
<dbReference type="PANTHER" id="PTHR24279:SF120">
    <property type="entry name" value="CYTOCHROME P450"/>
    <property type="match status" value="1"/>
</dbReference>
<evidence type="ECO:0000313" key="9">
    <source>
        <dbReference type="EMBL" id="KAK6624281.1"/>
    </source>
</evidence>
<dbReference type="InterPro" id="IPR001128">
    <property type="entry name" value="Cyt_P450"/>
</dbReference>
<keyword evidence="10" id="KW-1185">Reference proteome</keyword>
<dbReference type="Pfam" id="PF00067">
    <property type="entry name" value="p450"/>
    <property type="match status" value="1"/>
</dbReference>
<evidence type="ECO:0000313" key="10">
    <source>
        <dbReference type="Proteomes" id="UP001359485"/>
    </source>
</evidence>
<comment type="caution">
    <text evidence="9">The sequence shown here is derived from an EMBL/GenBank/DDBJ whole genome shotgun (WGS) entry which is preliminary data.</text>
</comment>
<keyword evidence="3 8" id="KW-0349">Heme</keyword>
<evidence type="ECO:0000256" key="8">
    <source>
        <dbReference type="RuleBase" id="RU000461"/>
    </source>
</evidence>
<evidence type="ECO:0008006" key="11">
    <source>
        <dbReference type="Google" id="ProtNLM"/>
    </source>
</evidence>
<dbReference type="PANTHER" id="PTHR24279">
    <property type="entry name" value="CYTOCHROME P450"/>
    <property type="match status" value="1"/>
</dbReference>
<comment type="cofactor">
    <cofactor evidence="1">
        <name>heme</name>
        <dbReference type="ChEBI" id="CHEBI:30413"/>
    </cofactor>
</comment>
<organism evidence="9 10">
    <name type="scientific">Polyplax serrata</name>
    <name type="common">Common mouse louse</name>
    <dbReference type="NCBI Taxonomy" id="468196"/>
    <lineage>
        <taxon>Eukaryota</taxon>
        <taxon>Metazoa</taxon>
        <taxon>Ecdysozoa</taxon>
        <taxon>Arthropoda</taxon>
        <taxon>Hexapoda</taxon>
        <taxon>Insecta</taxon>
        <taxon>Pterygota</taxon>
        <taxon>Neoptera</taxon>
        <taxon>Paraneoptera</taxon>
        <taxon>Psocodea</taxon>
        <taxon>Troctomorpha</taxon>
        <taxon>Phthiraptera</taxon>
        <taxon>Anoplura</taxon>
        <taxon>Polyplacidae</taxon>
        <taxon>Polyplax</taxon>
    </lineage>
</organism>
<name>A0ABR1AP63_POLSC</name>
<keyword evidence="6 8" id="KW-0408">Iron</keyword>
<dbReference type="InterPro" id="IPR036396">
    <property type="entry name" value="Cyt_P450_sf"/>
</dbReference>
<protein>
    <recommendedName>
        <fullName evidence="11">Cytochrome P450</fullName>
    </recommendedName>
</protein>
<dbReference type="EMBL" id="JAWJWF010000046">
    <property type="protein sequence ID" value="KAK6624281.1"/>
    <property type="molecule type" value="Genomic_DNA"/>
</dbReference>
<dbReference type="PRINTS" id="PR00385">
    <property type="entry name" value="P450"/>
</dbReference>
<accession>A0ABR1AP63</accession>
<sequence length="536" mass="62781">MQAAKIVNKFLESKTFLLCRTFRTGTQAKALASAELQAEDLKTSYERARPFESIPGPKALPIPRIGNIWRMLPFGTYGNMDIVDLHKLLYKTYGPIVKFTGLGYFDQVIFFEPGHAEKMFRNESMWPNRFPLHSLKYYRTKVRKDFYEGHEGLITTNGEEWRRFRSITNPVLLNPTNVKIYLDSVVAVCDDFIERIRYIRRPDNEMPADFIDEINKLSLETFSFMTLDKRLGCLANDLAEDSEPMLMIKNVREAMALMFYLDVRPSLWRIYPTKKWKTFVKCMDYIVEYTNKQIMEKWEKIQNETDDGENENRNILESLLLRTKNPRIPIIMTSDILFAAIDTTSTTMATTLYYLTTNPDKQEKLYQELKKLLPKKDSPITGEILNELKYTRAVIKEAMRLMPTTALNQRTAEKDLVFDNYQIPKGTVMVSSHVIMCRMEEHFKRANEFLPERWLKTETNSDVSYKNAHPFAYLPFGFGQRSCIGKRFAYMEMDVAISKVIRNFKVTYDHEPMTWQSKLLTAPSKPLKFKMTERPE</sequence>
<comment type="similarity">
    <text evidence="2 8">Belongs to the cytochrome P450 family.</text>
</comment>